<proteinExistence type="predicted"/>
<evidence type="ECO:0000313" key="2">
    <source>
        <dbReference type="EnsemblMetazoa" id="CLYHEMP025164.1"/>
    </source>
</evidence>
<dbReference type="AlphaFoldDB" id="A0A7M5XKW4"/>
<evidence type="ECO:0000313" key="3">
    <source>
        <dbReference type="Proteomes" id="UP000594262"/>
    </source>
</evidence>
<evidence type="ECO:0000256" key="1">
    <source>
        <dbReference type="SAM" id="MobiDB-lite"/>
    </source>
</evidence>
<feature type="compositionally biased region" description="Basic residues" evidence="1">
    <location>
        <begin position="100"/>
        <end position="109"/>
    </location>
</feature>
<accession>A0A7M5XKW4</accession>
<feature type="region of interest" description="Disordered" evidence="1">
    <location>
        <begin position="87"/>
        <end position="146"/>
    </location>
</feature>
<keyword evidence="3" id="KW-1185">Reference proteome</keyword>
<name>A0A7M5XKW4_9CNID</name>
<sequence>MVPKRMMPFKKNILSMRNIWAVEIANIGFTLSVRGTTSILKKILMKIEFKCPKHTTKKEKMSRDLQLIEEPSASISQTIKTVIPTAPSMEQYESHESKQPPKRRKLKAAKIKEPTTSSLEQSERRSIETGMGARSSTRIALRKSIN</sequence>
<dbReference type="EnsemblMetazoa" id="CLYHEMT025164.1">
    <property type="protein sequence ID" value="CLYHEMP025164.1"/>
    <property type="gene ID" value="CLYHEMG025164"/>
</dbReference>
<protein>
    <submittedName>
        <fullName evidence="2">Uncharacterized protein</fullName>
    </submittedName>
</protein>
<reference evidence="2" key="1">
    <citation type="submission" date="2021-01" db="UniProtKB">
        <authorList>
            <consortium name="EnsemblMetazoa"/>
        </authorList>
    </citation>
    <scope>IDENTIFICATION</scope>
</reference>
<dbReference type="Proteomes" id="UP000594262">
    <property type="component" value="Unplaced"/>
</dbReference>
<organism evidence="2 3">
    <name type="scientific">Clytia hemisphaerica</name>
    <dbReference type="NCBI Taxonomy" id="252671"/>
    <lineage>
        <taxon>Eukaryota</taxon>
        <taxon>Metazoa</taxon>
        <taxon>Cnidaria</taxon>
        <taxon>Hydrozoa</taxon>
        <taxon>Hydroidolina</taxon>
        <taxon>Leptothecata</taxon>
        <taxon>Obeliida</taxon>
        <taxon>Clytiidae</taxon>
        <taxon>Clytia</taxon>
    </lineage>
</organism>